<keyword evidence="3" id="KW-1185">Reference proteome</keyword>
<reference evidence="2 3" key="1">
    <citation type="submission" date="2020-09" db="EMBL/GenBank/DDBJ databases">
        <title>De no assembly of potato wild relative species, Solanum commersonii.</title>
        <authorList>
            <person name="Cho K."/>
        </authorList>
    </citation>
    <scope>NUCLEOTIDE SEQUENCE [LARGE SCALE GENOMIC DNA]</scope>
    <source>
        <strain evidence="2">LZ3.2</strain>
        <tissue evidence="2">Leaf</tissue>
    </source>
</reference>
<evidence type="ECO:0000313" key="3">
    <source>
        <dbReference type="Proteomes" id="UP000824120"/>
    </source>
</evidence>
<accession>A0A9J5Z9P4</accession>
<name>A0A9J5Z9P4_SOLCO</name>
<dbReference type="Proteomes" id="UP000824120">
    <property type="component" value="Chromosome 4"/>
</dbReference>
<organism evidence="2 3">
    <name type="scientific">Solanum commersonii</name>
    <name type="common">Commerson's wild potato</name>
    <name type="synonym">Commerson's nightshade</name>
    <dbReference type="NCBI Taxonomy" id="4109"/>
    <lineage>
        <taxon>Eukaryota</taxon>
        <taxon>Viridiplantae</taxon>
        <taxon>Streptophyta</taxon>
        <taxon>Embryophyta</taxon>
        <taxon>Tracheophyta</taxon>
        <taxon>Spermatophyta</taxon>
        <taxon>Magnoliopsida</taxon>
        <taxon>eudicotyledons</taxon>
        <taxon>Gunneridae</taxon>
        <taxon>Pentapetalae</taxon>
        <taxon>asterids</taxon>
        <taxon>lamiids</taxon>
        <taxon>Solanales</taxon>
        <taxon>Solanaceae</taxon>
        <taxon>Solanoideae</taxon>
        <taxon>Solaneae</taxon>
        <taxon>Solanum</taxon>
    </lineage>
</organism>
<dbReference type="AlphaFoldDB" id="A0A9J5Z9P4"/>
<feature type="coiled-coil region" evidence="1">
    <location>
        <begin position="8"/>
        <end position="42"/>
    </location>
</feature>
<evidence type="ECO:0000313" key="2">
    <source>
        <dbReference type="EMBL" id="KAG5609593.1"/>
    </source>
</evidence>
<comment type="caution">
    <text evidence="2">The sequence shown here is derived from an EMBL/GenBank/DDBJ whole genome shotgun (WGS) entry which is preliminary data.</text>
</comment>
<sequence length="100" mass="11654">MSLTVKKLSHTKIKLLSLREKSQKMEQEIHDIKEMIADLKNSSIEDSLYYDLKDSSDEDLEGYSPIRATTYSNFDCNVQYFSNMHPRLPSIEHCFDCESV</sequence>
<keyword evidence="1" id="KW-0175">Coiled coil</keyword>
<dbReference type="EMBL" id="JACXVP010000004">
    <property type="protein sequence ID" value="KAG5609593.1"/>
    <property type="molecule type" value="Genomic_DNA"/>
</dbReference>
<evidence type="ECO:0000256" key="1">
    <source>
        <dbReference type="SAM" id="Coils"/>
    </source>
</evidence>
<gene>
    <name evidence="2" type="ORF">H5410_020874</name>
</gene>
<protein>
    <submittedName>
        <fullName evidence="2">Uncharacterized protein</fullName>
    </submittedName>
</protein>
<proteinExistence type="predicted"/>